<dbReference type="Pfam" id="PF06800">
    <property type="entry name" value="Sugar_transport"/>
    <property type="match status" value="1"/>
</dbReference>
<dbReference type="GO" id="GO:0005886">
    <property type="term" value="C:plasma membrane"/>
    <property type="evidence" value="ECO:0007669"/>
    <property type="project" value="UniProtKB-SubCell"/>
</dbReference>
<dbReference type="CDD" id="cd23110">
    <property type="entry name" value="GRP"/>
    <property type="match status" value="1"/>
</dbReference>
<feature type="transmembrane region" description="Helical" evidence="8">
    <location>
        <begin position="31"/>
        <end position="49"/>
    </location>
</feature>
<dbReference type="InterPro" id="IPR010651">
    <property type="entry name" value="Sugar_transport"/>
</dbReference>
<feature type="transmembrane region" description="Helical" evidence="8">
    <location>
        <begin position="112"/>
        <end position="134"/>
    </location>
</feature>
<evidence type="ECO:0000313" key="10">
    <source>
        <dbReference type="Proteomes" id="UP000051922"/>
    </source>
</evidence>
<sequence length="287" mass="30251">MNILIALIPAIGWGIQPMIISKMGGRETNQILGTGLGALLVGLVTLLLTNMVTGAAFWMSLLSGAFWVIGQTGQYISFNRIGVSKTMPLSTGFQLVGTSLIGVLMFGEWKGAGARVFGFLAIALIIVGVLMTTVGEKSDGKDNSTMAAALTTLLPTTIGYWIYSVLPKIPLLADKSGMSYFFPQMLGIFLGASVYALVMSKGKAFSEAATWKNGIVGIVFSLSALAYIFSAKANGVATAYVITQLNVVISTLGGMFVLHEARRGRAMTFTLLGLLLVVVGSVVTAFL</sequence>
<dbReference type="OrthoDB" id="1452595at2"/>
<feature type="transmembrane region" description="Helical" evidence="8">
    <location>
        <begin position="210"/>
        <end position="231"/>
    </location>
</feature>
<evidence type="ECO:0000256" key="3">
    <source>
        <dbReference type="ARBA" id="ARBA00022448"/>
    </source>
</evidence>
<dbReference type="GO" id="GO:0015144">
    <property type="term" value="F:carbohydrate transmembrane transporter activity"/>
    <property type="evidence" value="ECO:0007669"/>
    <property type="project" value="InterPro"/>
</dbReference>
<feature type="transmembrane region" description="Helical" evidence="8">
    <location>
        <begin position="55"/>
        <end position="76"/>
    </location>
</feature>
<comment type="subcellular location">
    <subcellularLocation>
        <location evidence="1">Cell membrane</location>
        <topology evidence="1">Multi-pass membrane protein</topology>
    </subcellularLocation>
</comment>
<organism evidence="9 10">
    <name type="scientific">Lacticaseibacillus pantheris DSM 15945 = JCM 12539 = NBRC 106106</name>
    <dbReference type="NCBI Taxonomy" id="1423783"/>
    <lineage>
        <taxon>Bacteria</taxon>
        <taxon>Bacillati</taxon>
        <taxon>Bacillota</taxon>
        <taxon>Bacilli</taxon>
        <taxon>Lactobacillales</taxon>
        <taxon>Lactobacillaceae</taxon>
        <taxon>Lacticaseibacillus</taxon>
    </lineage>
</organism>
<dbReference type="STRING" id="1423783.FC50_GL000853"/>
<dbReference type="InterPro" id="IPR037185">
    <property type="entry name" value="EmrE-like"/>
</dbReference>
<dbReference type="PANTHER" id="PTHR16119">
    <property type="entry name" value="TRANSMEMBRANE PROTEIN 144"/>
    <property type="match status" value="1"/>
</dbReference>
<evidence type="ECO:0000256" key="6">
    <source>
        <dbReference type="ARBA" id="ARBA00022989"/>
    </source>
</evidence>
<comment type="caution">
    <text evidence="9">The sequence shown here is derived from an EMBL/GenBank/DDBJ whole genome shotgun (WGS) entry which is preliminary data.</text>
</comment>
<evidence type="ECO:0000256" key="2">
    <source>
        <dbReference type="ARBA" id="ARBA00006117"/>
    </source>
</evidence>
<reference evidence="9 10" key="1">
    <citation type="journal article" date="2015" name="Genome Announc.">
        <title>Expanding the biotechnology potential of lactobacilli through comparative genomics of 213 strains and associated genera.</title>
        <authorList>
            <person name="Sun Z."/>
            <person name="Harris H.M."/>
            <person name="McCann A."/>
            <person name="Guo C."/>
            <person name="Argimon S."/>
            <person name="Zhang W."/>
            <person name="Yang X."/>
            <person name="Jeffery I.B."/>
            <person name="Cooney J.C."/>
            <person name="Kagawa T.F."/>
            <person name="Liu W."/>
            <person name="Song Y."/>
            <person name="Salvetti E."/>
            <person name="Wrobel A."/>
            <person name="Rasinkangas P."/>
            <person name="Parkhill J."/>
            <person name="Rea M.C."/>
            <person name="O'Sullivan O."/>
            <person name="Ritari J."/>
            <person name="Douillard F.P."/>
            <person name="Paul Ross R."/>
            <person name="Yang R."/>
            <person name="Briner A.E."/>
            <person name="Felis G.E."/>
            <person name="de Vos W.M."/>
            <person name="Barrangou R."/>
            <person name="Klaenhammer T.R."/>
            <person name="Caufield P.W."/>
            <person name="Cui Y."/>
            <person name="Zhang H."/>
            <person name="O'Toole P.W."/>
        </authorList>
    </citation>
    <scope>NUCLEOTIDE SEQUENCE [LARGE SCALE GENOMIC DNA]</scope>
    <source>
        <strain evidence="9 10">DSM 15945</strain>
    </source>
</reference>
<dbReference type="PATRIC" id="fig|1423783.4.peg.880"/>
<gene>
    <name evidence="9" type="ORF">FC50_GL000853</name>
</gene>
<evidence type="ECO:0000256" key="1">
    <source>
        <dbReference type="ARBA" id="ARBA00004651"/>
    </source>
</evidence>
<dbReference type="SUPFAM" id="SSF103481">
    <property type="entry name" value="Multidrug resistance efflux transporter EmrE"/>
    <property type="match status" value="1"/>
</dbReference>
<keyword evidence="4" id="KW-0762">Sugar transport</keyword>
<feature type="transmembrane region" description="Helical" evidence="8">
    <location>
        <begin position="146"/>
        <end position="166"/>
    </location>
</feature>
<feature type="transmembrane region" description="Helical" evidence="8">
    <location>
        <begin position="88"/>
        <end position="106"/>
    </location>
</feature>
<proteinExistence type="inferred from homology"/>
<feature type="transmembrane region" description="Helical" evidence="8">
    <location>
        <begin position="237"/>
        <end position="259"/>
    </location>
</feature>
<accession>A0A0R1U050</accession>
<evidence type="ECO:0000256" key="8">
    <source>
        <dbReference type="SAM" id="Phobius"/>
    </source>
</evidence>
<keyword evidence="5 8" id="KW-0812">Transmembrane</keyword>
<feature type="transmembrane region" description="Helical" evidence="8">
    <location>
        <begin position="178"/>
        <end position="198"/>
    </location>
</feature>
<keyword evidence="7 8" id="KW-0472">Membrane</keyword>
<keyword evidence="6 8" id="KW-1133">Transmembrane helix</keyword>
<evidence type="ECO:0000256" key="7">
    <source>
        <dbReference type="ARBA" id="ARBA00023136"/>
    </source>
</evidence>
<keyword evidence="3" id="KW-0813">Transport</keyword>
<evidence type="ECO:0000256" key="4">
    <source>
        <dbReference type="ARBA" id="ARBA00022597"/>
    </source>
</evidence>
<name>A0A0R1U050_9LACO</name>
<comment type="similarity">
    <text evidence="2">Belongs to the GRP transporter (TC 2.A.7.5) family.</text>
</comment>
<evidence type="ECO:0000313" key="9">
    <source>
        <dbReference type="EMBL" id="KRL86334.1"/>
    </source>
</evidence>
<evidence type="ECO:0000256" key="5">
    <source>
        <dbReference type="ARBA" id="ARBA00022692"/>
    </source>
</evidence>
<keyword evidence="10" id="KW-1185">Reference proteome</keyword>
<dbReference type="AlphaFoldDB" id="A0A0R1U050"/>
<feature type="transmembrane region" description="Helical" evidence="8">
    <location>
        <begin position="266"/>
        <end position="286"/>
    </location>
</feature>
<dbReference type="PANTHER" id="PTHR16119:SF17">
    <property type="entry name" value="TRANSMEMBRANE PROTEIN 144"/>
    <property type="match status" value="1"/>
</dbReference>
<protein>
    <submittedName>
        <fullName evidence="9">Glucose uptake protein</fullName>
    </submittedName>
</protein>
<dbReference type="RefSeq" id="WP_056956589.1">
    <property type="nucleotide sequence ID" value="NZ_AZFJ01000045.1"/>
</dbReference>
<dbReference type="Proteomes" id="UP000051922">
    <property type="component" value="Unassembled WGS sequence"/>
</dbReference>
<dbReference type="EMBL" id="AZFJ01000045">
    <property type="protein sequence ID" value="KRL86334.1"/>
    <property type="molecule type" value="Genomic_DNA"/>
</dbReference>